<dbReference type="EMBL" id="CP136862">
    <property type="protein sequence ID" value="WOJ90408.1"/>
    <property type="molecule type" value="Genomic_DNA"/>
</dbReference>
<keyword evidence="2" id="KW-1185">Reference proteome</keyword>
<name>A0ABZ0HUL8_9HYPH</name>
<keyword evidence="1" id="KW-0560">Oxidoreductase</keyword>
<gene>
    <name evidence="1" type="ORF">RZS28_03690</name>
</gene>
<organism evidence="1 2">
    <name type="scientific">Methylocapsa polymorpha</name>
    <dbReference type="NCBI Taxonomy" id="3080828"/>
    <lineage>
        <taxon>Bacteria</taxon>
        <taxon>Pseudomonadati</taxon>
        <taxon>Pseudomonadota</taxon>
        <taxon>Alphaproteobacteria</taxon>
        <taxon>Hyphomicrobiales</taxon>
        <taxon>Beijerinckiaceae</taxon>
        <taxon>Methylocapsa</taxon>
    </lineage>
</organism>
<dbReference type="InterPro" id="IPR018724">
    <property type="entry name" value="2OG-Fe_dioxygenase"/>
</dbReference>
<accession>A0ABZ0HUL8</accession>
<dbReference type="Gene3D" id="2.60.120.620">
    <property type="entry name" value="q2cbj1_9rhob like domain"/>
    <property type="match status" value="1"/>
</dbReference>
<dbReference type="Pfam" id="PF10014">
    <property type="entry name" value="2OG-Fe_Oxy_2"/>
    <property type="match status" value="1"/>
</dbReference>
<evidence type="ECO:0000313" key="2">
    <source>
        <dbReference type="Proteomes" id="UP001626536"/>
    </source>
</evidence>
<reference evidence="1 2" key="1">
    <citation type="submission" date="2023-10" db="EMBL/GenBank/DDBJ databases">
        <title>Novel methanotroph of the genus Methylocapsa from a subarctic wetland.</title>
        <authorList>
            <person name="Belova S.E."/>
            <person name="Oshkin I.Y."/>
            <person name="Miroshnikov K."/>
            <person name="Dedysh S.N."/>
        </authorList>
    </citation>
    <scope>NUCLEOTIDE SEQUENCE [LARGE SCALE GENOMIC DNA]</scope>
    <source>
        <strain evidence="1 2">RX1</strain>
    </source>
</reference>
<evidence type="ECO:0000313" key="1">
    <source>
        <dbReference type="EMBL" id="WOJ90408.1"/>
    </source>
</evidence>
<protein>
    <submittedName>
        <fullName evidence="1">2OG-Fe dioxygenase family protein</fullName>
    </submittedName>
</protein>
<dbReference type="Proteomes" id="UP001626536">
    <property type="component" value="Chromosome"/>
</dbReference>
<sequence length="265" mass="29337">MKNSASRFLSLREPARSMTGDISAIVEEVRSAGFSFAPAAQIRALLTPAALAEWPSFAASWDDLGVDTYMADGGRYRRRRFAAFAVSAEGVVRKAHQPHYQSRDYNPLNGGIERWFGPVTEAVAAHPVTLGLLDVGRRAFDALTPTPDRPQAWHVELHQFRIEALAGQIGQPTPEGLHRDGVDWVLVVLVDRKNVESGVTSIYDLDHRHLGDFTLVDPLDSVFLQDNRVFHGVTAIRALEPDLVARRDVAVITFRAEPLRLPSPD</sequence>
<dbReference type="RefSeq" id="WP_407339856.1">
    <property type="nucleotide sequence ID" value="NZ_CP136862.1"/>
</dbReference>
<dbReference type="GO" id="GO:0051213">
    <property type="term" value="F:dioxygenase activity"/>
    <property type="evidence" value="ECO:0007669"/>
    <property type="project" value="UniProtKB-KW"/>
</dbReference>
<keyword evidence="1" id="KW-0223">Dioxygenase</keyword>
<proteinExistence type="predicted"/>